<dbReference type="EMBL" id="KL662111">
    <property type="protein sequence ID" value="KFM25072.1"/>
    <property type="molecule type" value="Genomic_DNA"/>
</dbReference>
<keyword evidence="3" id="KW-1185">Reference proteome</keyword>
<dbReference type="AlphaFoldDB" id="A0A087SH68"/>
<dbReference type="GeneID" id="23613342"/>
<gene>
    <name evidence="2" type="ORF">F751_1951</name>
</gene>
<evidence type="ECO:0000256" key="1">
    <source>
        <dbReference type="SAM" id="MobiDB-lite"/>
    </source>
</evidence>
<feature type="region of interest" description="Disordered" evidence="1">
    <location>
        <begin position="52"/>
        <end position="107"/>
    </location>
</feature>
<dbReference type="RefSeq" id="XP_011397960.1">
    <property type="nucleotide sequence ID" value="XM_011399658.1"/>
</dbReference>
<feature type="compositionally biased region" description="Polar residues" evidence="1">
    <location>
        <begin position="52"/>
        <end position="62"/>
    </location>
</feature>
<name>A0A087SH68_AUXPR</name>
<proteinExistence type="predicted"/>
<evidence type="ECO:0000313" key="2">
    <source>
        <dbReference type="EMBL" id="KFM25072.1"/>
    </source>
</evidence>
<dbReference type="KEGG" id="apro:F751_1951"/>
<dbReference type="Proteomes" id="UP000028924">
    <property type="component" value="Unassembled WGS sequence"/>
</dbReference>
<reference evidence="2 3" key="1">
    <citation type="journal article" date="2014" name="BMC Genomics">
        <title>Oil accumulation mechanisms of the oleaginous microalga Chlorella protothecoides revealed through its genome, transcriptomes, and proteomes.</title>
        <authorList>
            <person name="Gao C."/>
            <person name="Wang Y."/>
            <person name="Shen Y."/>
            <person name="Yan D."/>
            <person name="He X."/>
            <person name="Dai J."/>
            <person name="Wu Q."/>
        </authorList>
    </citation>
    <scope>NUCLEOTIDE SEQUENCE [LARGE SCALE GENOMIC DNA]</scope>
    <source>
        <strain evidence="2 3">0710</strain>
    </source>
</reference>
<accession>A0A087SH68</accession>
<sequence length="107" mass="11276">MSIMLLVRQQTQCRPGMKTSLSLAAVGHLASCPISILDCVWQLFLQPCSPAQHSIASPQTLPSLAPSRSDVNTTSRVHCGAGPAQGLGTHQAPGCLRLVHPTPRTSP</sequence>
<protein>
    <submittedName>
        <fullName evidence="2">Uncharacterized protein</fullName>
    </submittedName>
</protein>
<evidence type="ECO:0000313" key="3">
    <source>
        <dbReference type="Proteomes" id="UP000028924"/>
    </source>
</evidence>
<organism evidence="2 3">
    <name type="scientific">Auxenochlorella protothecoides</name>
    <name type="common">Green microalga</name>
    <name type="synonym">Chlorella protothecoides</name>
    <dbReference type="NCBI Taxonomy" id="3075"/>
    <lineage>
        <taxon>Eukaryota</taxon>
        <taxon>Viridiplantae</taxon>
        <taxon>Chlorophyta</taxon>
        <taxon>core chlorophytes</taxon>
        <taxon>Trebouxiophyceae</taxon>
        <taxon>Chlorellales</taxon>
        <taxon>Chlorellaceae</taxon>
        <taxon>Auxenochlorella</taxon>
    </lineage>
</organism>